<comment type="function">
    <text evidence="17">Member of the two-component regulatory system NreB/NreC involved in the control of dissimilatory nitrate/nitrite reduction in response to oxygen. NreB functions as a direct oxygen sensor histidine kinase which is autophosphorylated, in the absence of oxygen, probably at the conserved histidine residue, and transfers its phosphate group probably to a conserved aspartate residue of NreC. NreB/NreC activates the expression of the nitrate (narGHJI) and nitrite (nir) reductase operons, as well as the putative nitrate transporter gene narT.</text>
</comment>
<comment type="caution">
    <text evidence="22">The sequence shown here is derived from an EMBL/GenBank/DDBJ whole genome shotgun (WGS) entry which is preliminary data.</text>
</comment>
<keyword evidence="8" id="KW-0597">Phosphoprotein</keyword>
<keyword evidence="20" id="KW-1133">Transmembrane helix</keyword>
<keyword evidence="14" id="KW-0408">Iron</keyword>
<evidence type="ECO:0000256" key="15">
    <source>
        <dbReference type="ARBA" id="ARBA00023012"/>
    </source>
</evidence>
<keyword evidence="20" id="KW-0472">Membrane</keyword>
<dbReference type="InterPro" id="IPR004358">
    <property type="entry name" value="Sig_transdc_His_kin-like_C"/>
</dbReference>
<evidence type="ECO:0000256" key="13">
    <source>
        <dbReference type="ARBA" id="ARBA00022840"/>
    </source>
</evidence>
<evidence type="ECO:0000256" key="16">
    <source>
        <dbReference type="ARBA" id="ARBA00023014"/>
    </source>
</evidence>
<feature type="coiled-coil region" evidence="19">
    <location>
        <begin position="217"/>
        <end position="244"/>
    </location>
</feature>
<comment type="cofactor">
    <cofactor evidence="2">
        <name>[4Fe-4S] cluster</name>
        <dbReference type="ChEBI" id="CHEBI:49883"/>
    </cofactor>
</comment>
<evidence type="ECO:0000256" key="19">
    <source>
        <dbReference type="SAM" id="Coils"/>
    </source>
</evidence>
<keyword evidence="9" id="KW-0808">Transferase</keyword>
<comment type="subcellular location">
    <subcellularLocation>
        <location evidence="3">Cytoplasm</location>
    </subcellularLocation>
</comment>
<dbReference type="PRINTS" id="PR00344">
    <property type="entry name" value="BCTRLSENSOR"/>
</dbReference>
<evidence type="ECO:0000256" key="3">
    <source>
        <dbReference type="ARBA" id="ARBA00004496"/>
    </source>
</evidence>
<dbReference type="SMART" id="SM00387">
    <property type="entry name" value="HATPase_c"/>
    <property type="match status" value="1"/>
</dbReference>
<evidence type="ECO:0000256" key="17">
    <source>
        <dbReference type="ARBA" id="ARBA00024827"/>
    </source>
</evidence>
<name>A0ABT3QX19_9HYPH</name>
<dbReference type="EMBL" id="JAPEVI010000002">
    <property type="protein sequence ID" value="MCX2721485.1"/>
    <property type="molecule type" value="Genomic_DNA"/>
</dbReference>
<dbReference type="CDD" id="cd16917">
    <property type="entry name" value="HATPase_UhpB-NarQ-NarX-like"/>
    <property type="match status" value="1"/>
</dbReference>
<proteinExistence type="predicted"/>
<dbReference type="RefSeq" id="WP_265961345.1">
    <property type="nucleotide sequence ID" value="NZ_JAPEVI010000002.1"/>
</dbReference>
<dbReference type="Gene3D" id="3.30.565.10">
    <property type="entry name" value="Histidine kinase-like ATPase, C-terminal domain"/>
    <property type="match status" value="1"/>
</dbReference>
<dbReference type="InterPro" id="IPR050482">
    <property type="entry name" value="Sensor_HK_TwoCompSys"/>
</dbReference>
<keyword evidence="13" id="KW-0067">ATP-binding</keyword>
<dbReference type="PROSITE" id="PS50109">
    <property type="entry name" value="HIS_KIN"/>
    <property type="match status" value="1"/>
</dbReference>
<protein>
    <recommendedName>
        <fullName evidence="5">Oxygen sensor histidine kinase NreB</fullName>
        <ecNumber evidence="4">2.7.13.3</ecNumber>
    </recommendedName>
    <alternativeName>
        <fullName evidence="18">Nitrogen regulation protein B</fullName>
    </alternativeName>
</protein>
<evidence type="ECO:0000256" key="7">
    <source>
        <dbReference type="ARBA" id="ARBA00022490"/>
    </source>
</evidence>
<evidence type="ECO:0000313" key="22">
    <source>
        <dbReference type="EMBL" id="MCX2721485.1"/>
    </source>
</evidence>
<feature type="domain" description="Histidine kinase" evidence="21">
    <location>
        <begin position="263"/>
        <end position="443"/>
    </location>
</feature>
<evidence type="ECO:0000256" key="4">
    <source>
        <dbReference type="ARBA" id="ARBA00012438"/>
    </source>
</evidence>
<keyword evidence="10" id="KW-0479">Metal-binding</keyword>
<dbReference type="Proteomes" id="UP001300261">
    <property type="component" value="Unassembled WGS sequence"/>
</dbReference>
<dbReference type="GO" id="GO:0016301">
    <property type="term" value="F:kinase activity"/>
    <property type="evidence" value="ECO:0007669"/>
    <property type="project" value="UniProtKB-KW"/>
</dbReference>
<dbReference type="EC" id="2.7.13.3" evidence="4"/>
<dbReference type="PANTHER" id="PTHR24421">
    <property type="entry name" value="NITRATE/NITRITE SENSOR PROTEIN NARX-RELATED"/>
    <property type="match status" value="1"/>
</dbReference>
<evidence type="ECO:0000256" key="18">
    <source>
        <dbReference type="ARBA" id="ARBA00030800"/>
    </source>
</evidence>
<keyword evidence="23" id="KW-1185">Reference proteome</keyword>
<keyword evidence="12 22" id="KW-0418">Kinase</keyword>
<keyword evidence="11" id="KW-0547">Nucleotide-binding</keyword>
<accession>A0ABT3QX19</accession>
<keyword evidence="15" id="KW-0902">Two-component regulatory system</keyword>
<evidence type="ECO:0000256" key="14">
    <source>
        <dbReference type="ARBA" id="ARBA00023004"/>
    </source>
</evidence>
<feature type="transmembrane region" description="Helical" evidence="20">
    <location>
        <begin position="175"/>
        <end position="197"/>
    </location>
</feature>
<evidence type="ECO:0000256" key="5">
    <source>
        <dbReference type="ARBA" id="ARBA00017322"/>
    </source>
</evidence>
<dbReference type="InterPro" id="IPR036890">
    <property type="entry name" value="HATPase_C_sf"/>
</dbReference>
<dbReference type="Pfam" id="PF07730">
    <property type="entry name" value="HisKA_3"/>
    <property type="match status" value="1"/>
</dbReference>
<evidence type="ECO:0000256" key="6">
    <source>
        <dbReference type="ARBA" id="ARBA00022485"/>
    </source>
</evidence>
<evidence type="ECO:0000256" key="11">
    <source>
        <dbReference type="ARBA" id="ARBA00022741"/>
    </source>
</evidence>
<organism evidence="22 23">
    <name type="scientific">Roseibium salinum</name>
    <dbReference type="NCBI Taxonomy" id="1604349"/>
    <lineage>
        <taxon>Bacteria</taxon>
        <taxon>Pseudomonadati</taxon>
        <taxon>Pseudomonadota</taxon>
        <taxon>Alphaproteobacteria</taxon>
        <taxon>Hyphomicrobiales</taxon>
        <taxon>Stappiaceae</taxon>
        <taxon>Roseibium</taxon>
    </lineage>
</organism>
<evidence type="ECO:0000256" key="20">
    <source>
        <dbReference type="SAM" id="Phobius"/>
    </source>
</evidence>
<keyword evidence="6" id="KW-0004">4Fe-4S</keyword>
<evidence type="ECO:0000256" key="1">
    <source>
        <dbReference type="ARBA" id="ARBA00000085"/>
    </source>
</evidence>
<dbReference type="InterPro" id="IPR005467">
    <property type="entry name" value="His_kinase_dom"/>
</dbReference>
<evidence type="ECO:0000256" key="9">
    <source>
        <dbReference type="ARBA" id="ARBA00022679"/>
    </source>
</evidence>
<sequence length="447" mass="48493">MAGGVVSIAAMILIGAFVTSLIQDSVIRNSAAATARYVDSVIAPLLPDMQRSAVIGDPVRRALDETLGQGALGDRLASFILWSPDGKVLYSNDRRLIGQRYELSNEIRAAFRGRLVADFRRPAGLTGNEAQAAGSSPTLEIYNPVLQPWSGEVVAVSEFQEIASDFEYDLRQARAWSWLAVASVIAGFFLVLSAIVFRGSRLIDRQSHALRERVSELLNLLAQNRALRVRVQRASQRTAALNERYLRRIGADLHDGPAQLLALAALKLDSAALSEASASSQASEREVSAIKSALQDAMHEIRTICQGLVLPQVEAAELKEILRLAVRTHEQRTGRTVRLSMSGTSPALTPSEKICIYRFLQETLNNSYRHAGGIGQAVTQTADGGRITVEVSDRGPGFDPADMRSDGLGLTGLHERVESLGGRFEVSSSDKGTTVRMSLAIEEMESL</sequence>
<comment type="catalytic activity">
    <reaction evidence="1">
        <text>ATP + protein L-histidine = ADP + protein N-phospho-L-histidine.</text>
        <dbReference type="EC" id="2.7.13.3"/>
    </reaction>
</comment>
<dbReference type="InterPro" id="IPR011712">
    <property type="entry name" value="Sig_transdc_His_kin_sub3_dim/P"/>
</dbReference>
<reference evidence="22 23" key="1">
    <citation type="journal article" date="2016" name="Int. J. Syst. Evol. Microbiol.">
        <title>Labrenzia salina sp. nov., isolated from the rhizosphere of the halophyte Arthrocnemum macrostachyum.</title>
        <authorList>
            <person name="Camacho M."/>
            <person name="Redondo-Gomez S."/>
            <person name="Rodriguez-Llorente I."/>
            <person name="Rohde M."/>
            <person name="Sproer C."/>
            <person name="Schumann P."/>
            <person name="Klenk H.P."/>
            <person name="Montero-Calasanz M.D.C."/>
        </authorList>
    </citation>
    <scope>NUCLEOTIDE SEQUENCE [LARGE SCALE GENOMIC DNA]</scope>
    <source>
        <strain evidence="22 23">DSM 29163</strain>
    </source>
</reference>
<evidence type="ECO:0000256" key="12">
    <source>
        <dbReference type="ARBA" id="ARBA00022777"/>
    </source>
</evidence>
<evidence type="ECO:0000256" key="10">
    <source>
        <dbReference type="ARBA" id="ARBA00022723"/>
    </source>
</evidence>
<dbReference type="SUPFAM" id="SSF55874">
    <property type="entry name" value="ATPase domain of HSP90 chaperone/DNA topoisomerase II/histidine kinase"/>
    <property type="match status" value="1"/>
</dbReference>
<dbReference type="Gene3D" id="1.20.5.1930">
    <property type="match status" value="1"/>
</dbReference>
<dbReference type="InterPro" id="IPR003594">
    <property type="entry name" value="HATPase_dom"/>
</dbReference>
<keyword evidence="19" id="KW-0175">Coiled coil</keyword>
<evidence type="ECO:0000313" key="23">
    <source>
        <dbReference type="Proteomes" id="UP001300261"/>
    </source>
</evidence>
<dbReference type="Pfam" id="PF02518">
    <property type="entry name" value="HATPase_c"/>
    <property type="match status" value="1"/>
</dbReference>
<keyword evidence="16" id="KW-0411">Iron-sulfur</keyword>
<gene>
    <name evidence="22" type="ORF">ON753_03555</name>
</gene>
<evidence type="ECO:0000259" key="21">
    <source>
        <dbReference type="PROSITE" id="PS50109"/>
    </source>
</evidence>
<keyword evidence="20" id="KW-0812">Transmembrane</keyword>
<dbReference type="PANTHER" id="PTHR24421:SF10">
    <property type="entry name" value="NITRATE_NITRITE SENSOR PROTEIN NARQ"/>
    <property type="match status" value="1"/>
</dbReference>
<keyword evidence="7" id="KW-0963">Cytoplasm</keyword>
<evidence type="ECO:0000256" key="8">
    <source>
        <dbReference type="ARBA" id="ARBA00022553"/>
    </source>
</evidence>
<evidence type="ECO:0000256" key="2">
    <source>
        <dbReference type="ARBA" id="ARBA00001966"/>
    </source>
</evidence>